<name>A0ABR1QTK1_9PEZI</name>
<feature type="region of interest" description="Disordered" evidence="1">
    <location>
        <begin position="135"/>
        <end position="160"/>
    </location>
</feature>
<keyword evidence="3" id="KW-1185">Reference proteome</keyword>
<protein>
    <submittedName>
        <fullName evidence="2">Uncharacterized protein</fullName>
    </submittedName>
</protein>
<gene>
    <name evidence="2" type="ORF">PG986_003536</name>
</gene>
<sequence length="217" mass="23795">MNILGHLKCVPFQKTFLVLNQAEAVSCVCCTLCLSWAVRSPRISAVELRSRCKERGFRTVPGSKPYFLKSPIGKTRSAQASRVTMMDDHTPLLARKKSPQRGARPDQVWQQPGSGAGTQELRRPIRSTYLTASAITNAHKPPQESTSPLPPTETSGSGAGRVADRMHLMSNAEVIFAPHAPIRGRKGLASTPTMKWIASPSEDYDASMVWTGMEKSY</sequence>
<organism evidence="2 3">
    <name type="scientific">Apiospora aurea</name>
    <dbReference type="NCBI Taxonomy" id="335848"/>
    <lineage>
        <taxon>Eukaryota</taxon>
        <taxon>Fungi</taxon>
        <taxon>Dikarya</taxon>
        <taxon>Ascomycota</taxon>
        <taxon>Pezizomycotina</taxon>
        <taxon>Sordariomycetes</taxon>
        <taxon>Xylariomycetidae</taxon>
        <taxon>Amphisphaeriales</taxon>
        <taxon>Apiosporaceae</taxon>
        <taxon>Apiospora</taxon>
    </lineage>
</organism>
<evidence type="ECO:0000313" key="3">
    <source>
        <dbReference type="Proteomes" id="UP001391051"/>
    </source>
</evidence>
<dbReference type="Proteomes" id="UP001391051">
    <property type="component" value="Unassembled WGS sequence"/>
</dbReference>
<dbReference type="EMBL" id="JAQQWE010000002">
    <property type="protein sequence ID" value="KAK7962711.1"/>
    <property type="molecule type" value="Genomic_DNA"/>
</dbReference>
<reference evidence="2 3" key="1">
    <citation type="submission" date="2023-01" db="EMBL/GenBank/DDBJ databases">
        <title>Analysis of 21 Apiospora genomes using comparative genomics revels a genus with tremendous synthesis potential of carbohydrate active enzymes and secondary metabolites.</title>
        <authorList>
            <person name="Sorensen T."/>
        </authorList>
    </citation>
    <scope>NUCLEOTIDE SEQUENCE [LARGE SCALE GENOMIC DNA]</scope>
    <source>
        <strain evidence="2 3">CBS 24483</strain>
    </source>
</reference>
<evidence type="ECO:0000256" key="1">
    <source>
        <dbReference type="SAM" id="MobiDB-lite"/>
    </source>
</evidence>
<comment type="caution">
    <text evidence="2">The sequence shown here is derived from an EMBL/GenBank/DDBJ whole genome shotgun (WGS) entry which is preliminary data.</text>
</comment>
<accession>A0ABR1QTK1</accession>
<proteinExistence type="predicted"/>
<feature type="compositionally biased region" description="Polar residues" evidence="1">
    <location>
        <begin position="143"/>
        <end position="156"/>
    </location>
</feature>
<dbReference type="RefSeq" id="XP_066704822.1">
    <property type="nucleotide sequence ID" value="XM_066839758.1"/>
</dbReference>
<feature type="region of interest" description="Disordered" evidence="1">
    <location>
        <begin position="94"/>
        <end position="123"/>
    </location>
</feature>
<dbReference type="GeneID" id="92072820"/>
<evidence type="ECO:0000313" key="2">
    <source>
        <dbReference type="EMBL" id="KAK7962711.1"/>
    </source>
</evidence>